<dbReference type="Proteomes" id="UP001155241">
    <property type="component" value="Unassembled WGS sequence"/>
</dbReference>
<protein>
    <submittedName>
        <fullName evidence="3">WD40 repeat domain-containing protein</fullName>
    </submittedName>
</protein>
<comment type="caution">
    <text evidence="3">The sequence shown here is derived from an EMBL/GenBank/DDBJ whole genome shotgun (WGS) entry which is preliminary data.</text>
</comment>
<dbReference type="Pfam" id="PF00400">
    <property type="entry name" value="WD40"/>
    <property type="match status" value="3"/>
</dbReference>
<keyword evidence="4" id="KW-1185">Reference proteome</keyword>
<evidence type="ECO:0000256" key="1">
    <source>
        <dbReference type="PROSITE-ProRule" id="PRU00221"/>
    </source>
</evidence>
<evidence type="ECO:0000256" key="2">
    <source>
        <dbReference type="SAM" id="SignalP"/>
    </source>
</evidence>
<dbReference type="PANTHER" id="PTHR19879:SF9">
    <property type="entry name" value="TRANSCRIPTION INITIATION FACTOR TFIID SUBUNIT 5"/>
    <property type="match status" value="1"/>
</dbReference>
<feature type="repeat" description="WD" evidence="1">
    <location>
        <begin position="100"/>
        <end position="134"/>
    </location>
</feature>
<reference evidence="3" key="1">
    <citation type="submission" date="2022-06" db="EMBL/GenBank/DDBJ databases">
        <title>Aeoliella straminimaris, a novel planctomycete from sediments.</title>
        <authorList>
            <person name="Vitorino I.R."/>
            <person name="Lage O.M."/>
        </authorList>
    </citation>
    <scope>NUCLEOTIDE SEQUENCE</scope>
    <source>
        <strain evidence="3">ICT_H6.2</strain>
    </source>
</reference>
<dbReference type="SUPFAM" id="SSF69322">
    <property type="entry name" value="Tricorn protease domain 2"/>
    <property type="match status" value="1"/>
</dbReference>
<dbReference type="InterPro" id="IPR011047">
    <property type="entry name" value="Quinoprotein_ADH-like_sf"/>
</dbReference>
<evidence type="ECO:0000313" key="3">
    <source>
        <dbReference type="EMBL" id="MCO6045150.1"/>
    </source>
</evidence>
<dbReference type="SMART" id="SM00320">
    <property type="entry name" value="WD40"/>
    <property type="match status" value="7"/>
</dbReference>
<organism evidence="3 4">
    <name type="scientific">Aeoliella straminimaris</name>
    <dbReference type="NCBI Taxonomy" id="2954799"/>
    <lineage>
        <taxon>Bacteria</taxon>
        <taxon>Pseudomonadati</taxon>
        <taxon>Planctomycetota</taxon>
        <taxon>Planctomycetia</taxon>
        <taxon>Pirellulales</taxon>
        <taxon>Lacipirellulaceae</taxon>
        <taxon>Aeoliella</taxon>
    </lineage>
</organism>
<dbReference type="InterPro" id="IPR015943">
    <property type="entry name" value="WD40/YVTN_repeat-like_dom_sf"/>
</dbReference>
<dbReference type="SUPFAM" id="SSF50998">
    <property type="entry name" value="Quinoprotein alcohol dehydrogenase-like"/>
    <property type="match status" value="1"/>
</dbReference>
<feature type="signal peptide" evidence="2">
    <location>
        <begin position="1"/>
        <end position="19"/>
    </location>
</feature>
<keyword evidence="2" id="KW-0732">Signal</keyword>
<dbReference type="PANTHER" id="PTHR19879">
    <property type="entry name" value="TRANSCRIPTION INITIATION FACTOR TFIID"/>
    <property type="match status" value="1"/>
</dbReference>
<proteinExistence type="predicted"/>
<gene>
    <name evidence="3" type="ORF">NG895_14660</name>
</gene>
<dbReference type="PROSITE" id="PS50294">
    <property type="entry name" value="WD_REPEATS_REGION"/>
    <property type="match status" value="1"/>
</dbReference>
<dbReference type="Gene3D" id="2.130.10.10">
    <property type="entry name" value="YVTN repeat-like/Quinoprotein amine dehydrogenase"/>
    <property type="match status" value="4"/>
</dbReference>
<dbReference type="Pfam" id="PF07676">
    <property type="entry name" value="PD40"/>
    <property type="match status" value="1"/>
</dbReference>
<sequence length="737" mass="79526">MRRIVAVGIVVVWMLGRLAAAEPTEQQPADVDLYGDPLPVGVVARMGTVRLRVNNPNALCFSPDGKQLVACGHTPLVSVWDVATAEPLEPYKTDPVGEWIMAVRYSPDGKYLVATGERGEVWVWDTASREVVWSAEEHGGRTFSIAFSPDHKTVATAGGGVDPRARLLNRLEGKTVATADGQIYSTVRRWNLSDGKPLSTIDVGTLILDDCPLDFSPDGKQLVFATTRTITLWDIELDEPIRVIKRPFLGGVSSVWFTSDGKSVFTAGYRFAIKRLPNTYRSIVERRSTLKRFSLETGEEEAAFAAPEPHGQEPKTAPLPGGESFVYVGYEGLFVLSANSGEIESRWPQPANHQFTRGGGLSVQPDGSLAAHLRNDAIVLIDLKSGKQLHDNYHGHKGHIISLATAPDGKTTVTGSDEGRVLEWNTETGEFLRELPGTKGWVRCLEYTPDGTKLVIAGKGREENRGFFGEVLVCDLASGEKVWGQEVEPRVVAATVSRDGATMALAAGLVTSSAGDELVDRVEVLKLDSGQVLHKFNGLSGRAFNRQSGCAVGLGFSEGAQTVRLLDDNGKFTRLPIEPATDPTSTQLATPRPNTSIQAATANAAGTLAVFSYLTRPHLNVNIGGLQTLQQKSSIALVDTLSGEVRWEQSTGFDYVDHGSISPDGKLIAIEQRSPSEAGGDVTLAIYSANDGELLWAFPVVDFRLSCLRFTPDSSKLVGGTHRGDAMVWDLSLVPAP</sequence>
<keyword evidence="1" id="KW-0853">WD repeat</keyword>
<dbReference type="AlphaFoldDB" id="A0A9X2FA71"/>
<evidence type="ECO:0000313" key="4">
    <source>
        <dbReference type="Proteomes" id="UP001155241"/>
    </source>
</evidence>
<name>A0A9X2FA71_9BACT</name>
<dbReference type="RefSeq" id="WP_252853260.1">
    <property type="nucleotide sequence ID" value="NZ_JAMXLR010000051.1"/>
</dbReference>
<dbReference type="InterPro" id="IPR011659">
    <property type="entry name" value="WD40"/>
</dbReference>
<dbReference type="EMBL" id="JAMXLR010000051">
    <property type="protein sequence ID" value="MCO6045150.1"/>
    <property type="molecule type" value="Genomic_DNA"/>
</dbReference>
<dbReference type="InterPro" id="IPR001680">
    <property type="entry name" value="WD40_rpt"/>
</dbReference>
<dbReference type="PROSITE" id="PS50082">
    <property type="entry name" value="WD_REPEATS_2"/>
    <property type="match status" value="2"/>
</dbReference>
<accession>A0A9X2FA71</accession>
<feature type="chain" id="PRO_5040718185" evidence="2">
    <location>
        <begin position="20"/>
        <end position="737"/>
    </location>
</feature>
<feature type="repeat" description="WD" evidence="1">
    <location>
        <begin position="393"/>
        <end position="434"/>
    </location>
</feature>